<dbReference type="EMBL" id="BAAAZD010000002">
    <property type="protein sequence ID" value="GAA4007499.1"/>
    <property type="molecule type" value="Genomic_DNA"/>
</dbReference>
<evidence type="ECO:0000313" key="3">
    <source>
        <dbReference type="Proteomes" id="UP001501310"/>
    </source>
</evidence>
<dbReference type="PANTHER" id="PTHR46401:SF2">
    <property type="entry name" value="GLYCOSYLTRANSFERASE WBBK-RELATED"/>
    <property type="match status" value="1"/>
</dbReference>
<evidence type="ECO:0000256" key="1">
    <source>
        <dbReference type="ARBA" id="ARBA00022679"/>
    </source>
</evidence>
<dbReference type="PANTHER" id="PTHR46401">
    <property type="entry name" value="GLYCOSYLTRANSFERASE WBBK-RELATED"/>
    <property type="match status" value="1"/>
</dbReference>
<comment type="caution">
    <text evidence="2">The sequence shown here is derived from an EMBL/GenBank/DDBJ whole genome shotgun (WGS) entry which is preliminary data.</text>
</comment>
<keyword evidence="3" id="KW-1185">Reference proteome</keyword>
<dbReference type="Gene3D" id="3.40.50.2000">
    <property type="entry name" value="Glycogen Phosphorylase B"/>
    <property type="match status" value="1"/>
</dbReference>
<reference evidence="3" key="1">
    <citation type="journal article" date="2019" name="Int. J. Syst. Evol. Microbiol.">
        <title>The Global Catalogue of Microorganisms (GCM) 10K type strain sequencing project: providing services to taxonomists for standard genome sequencing and annotation.</title>
        <authorList>
            <consortium name="The Broad Institute Genomics Platform"/>
            <consortium name="The Broad Institute Genome Sequencing Center for Infectious Disease"/>
            <person name="Wu L."/>
            <person name="Ma J."/>
        </authorList>
    </citation>
    <scope>NUCLEOTIDE SEQUENCE [LARGE SCALE GENOMIC DNA]</scope>
    <source>
        <strain evidence="3">JCM 16603</strain>
    </source>
</reference>
<dbReference type="SUPFAM" id="SSF53756">
    <property type="entry name" value="UDP-Glycosyltransferase/glycogen phosphorylase"/>
    <property type="match status" value="1"/>
</dbReference>
<gene>
    <name evidence="2" type="ORF">GCM10022211_21020</name>
</gene>
<proteinExistence type="predicted"/>
<accession>A0ABP7S6L9</accession>
<evidence type="ECO:0008006" key="4">
    <source>
        <dbReference type="Google" id="ProtNLM"/>
    </source>
</evidence>
<organism evidence="2 3">
    <name type="scientific">Sphingomonas humi</name>
    <dbReference type="NCBI Taxonomy" id="335630"/>
    <lineage>
        <taxon>Bacteria</taxon>
        <taxon>Pseudomonadati</taxon>
        <taxon>Pseudomonadota</taxon>
        <taxon>Alphaproteobacteria</taxon>
        <taxon>Sphingomonadales</taxon>
        <taxon>Sphingomonadaceae</taxon>
        <taxon>Sphingomonas</taxon>
    </lineage>
</organism>
<evidence type="ECO:0000313" key="2">
    <source>
        <dbReference type="EMBL" id="GAA4007499.1"/>
    </source>
</evidence>
<protein>
    <recommendedName>
        <fullName evidence="4">Glycosyltransferase</fullName>
    </recommendedName>
</protein>
<dbReference type="Pfam" id="PF13692">
    <property type="entry name" value="Glyco_trans_1_4"/>
    <property type="match status" value="1"/>
</dbReference>
<dbReference type="Proteomes" id="UP001501310">
    <property type="component" value="Unassembled WGS sequence"/>
</dbReference>
<dbReference type="RefSeq" id="WP_344710224.1">
    <property type="nucleotide sequence ID" value="NZ_BAAAZD010000002.1"/>
</dbReference>
<name>A0ABP7S6L9_9SPHN</name>
<sequence>MKPATGKWVVAAPFFTPAPDGPDRWLDDFVDDPRFTFAKVRPAPVAAEPGWHSRKRRDTGLGGWKSYWGHAARARAAAGPDGGIITVFPQLALVAAIQKRLAGARNPLVAWCFNVGAPPSKVRRLLGRWAFRAADHVVVHSTREVELVRSWFDIPAGKVSFVPLQKGGLDEVAPEDTANPFILSMGSANRDYATLFRAIAGTGIPLVVVAAERCVSHLAVPSEVTLLRDLSHAECLTLVGRARLSVIPLADVEVASGQTQGRRLGRSGRPVIATRSAGTTDYAQHGETALFVDGGDPAALRDAITALWSDAPLRAALADKARIYAADHFSDQAAGRALGRILAGIAPGGA</sequence>
<keyword evidence="1" id="KW-0808">Transferase</keyword>